<feature type="domain" description="Endoribonuclease YicC-like C-terminal" evidence="7">
    <location>
        <begin position="180"/>
        <end position="299"/>
    </location>
</feature>
<dbReference type="PANTHER" id="PTHR30636">
    <property type="entry name" value="UPF0701 PROTEIN YICC"/>
    <property type="match status" value="1"/>
</dbReference>
<gene>
    <name evidence="8" type="ORF">GCM10023185_08440</name>
</gene>
<dbReference type="InterPro" id="IPR005229">
    <property type="entry name" value="YicC/YloC-like"/>
</dbReference>
<evidence type="ECO:0000259" key="6">
    <source>
        <dbReference type="Pfam" id="PF03755"/>
    </source>
</evidence>
<evidence type="ECO:0000313" key="9">
    <source>
        <dbReference type="Proteomes" id="UP001501153"/>
    </source>
</evidence>
<evidence type="ECO:0000256" key="3">
    <source>
        <dbReference type="ARBA" id="ARBA00022759"/>
    </source>
</evidence>
<dbReference type="Pfam" id="PF08340">
    <property type="entry name" value="YicC-like_C"/>
    <property type="match status" value="1"/>
</dbReference>
<evidence type="ECO:0000256" key="5">
    <source>
        <dbReference type="ARBA" id="ARBA00035648"/>
    </source>
</evidence>
<dbReference type="InterPro" id="IPR013551">
    <property type="entry name" value="YicC-like_C"/>
</dbReference>
<keyword evidence="2" id="KW-0540">Nuclease</keyword>
<dbReference type="EMBL" id="BAABGZ010000012">
    <property type="protein sequence ID" value="GAA4350575.1"/>
    <property type="molecule type" value="Genomic_DNA"/>
</dbReference>
<comment type="similarity">
    <text evidence="5">Belongs to the YicC/YloC family.</text>
</comment>
<evidence type="ECO:0000256" key="4">
    <source>
        <dbReference type="ARBA" id="ARBA00022801"/>
    </source>
</evidence>
<evidence type="ECO:0000313" key="8">
    <source>
        <dbReference type="EMBL" id="GAA4350575.1"/>
    </source>
</evidence>
<evidence type="ECO:0000256" key="1">
    <source>
        <dbReference type="ARBA" id="ARBA00001968"/>
    </source>
</evidence>
<dbReference type="NCBIfam" id="TIGR00255">
    <property type="entry name" value="YicC/YloC family endoribonuclease"/>
    <property type="match status" value="1"/>
</dbReference>
<dbReference type="PANTHER" id="PTHR30636:SF3">
    <property type="entry name" value="UPF0701 PROTEIN YICC"/>
    <property type="match status" value="1"/>
</dbReference>
<dbReference type="Proteomes" id="UP001501153">
    <property type="component" value="Unassembled WGS sequence"/>
</dbReference>
<protein>
    <submittedName>
        <fullName evidence="8">YicC family protein</fullName>
    </submittedName>
</protein>
<dbReference type="InterPro" id="IPR013527">
    <property type="entry name" value="YicC-like_N"/>
</dbReference>
<keyword evidence="4" id="KW-0378">Hydrolase</keyword>
<dbReference type="RefSeq" id="WP_345234139.1">
    <property type="nucleotide sequence ID" value="NZ_BAABGZ010000012.1"/>
</dbReference>
<dbReference type="Pfam" id="PF03755">
    <property type="entry name" value="YicC-like_N"/>
    <property type="match status" value="1"/>
</dbReference>
<evidence type="ECO:0000256" key="2">
    <source>
        <dbReference type="ARBA" id="ARBA00022722"/>
    </source>
</evidence>
<comment type="cofactor">
    <cofactor evidence="1">
        <name>a divalent metal cation</name>
        <dbReference type="ChEBI" id="CHEBI:60240"/>
    </cofactor>
</comment>
<sequence length="300" mass="33556">MLISMTGYGQAHRETDAYTASVELKSINSKTFDLSLRLPRFLQSQETEIRNTLAKALLRGKVNLNLEFSRPAAARAVATINREALLAAYHELRAVAESLHLPVSEETLLAALRLPGVIPTAAEAQAATPDAAEEVSWAELQPLLQEAISAIQQFRHDEGRALTLEILGYIATIRQQLAAIEQHDPARVEHVRQRLHSHLAELTSHEQFNATRFEQEVLYYIEKLDIAEEKVRLAAHLNYFEQAIHQPDEAVGKKLGFLAQEIGREINTIGSKANDATVQHLVVGMKEELEKIKEQLNNIL</sequence>
<evidence type="ECO:0000259" key="7">
    <source>
        <dbReference type="Pfam" id="PF08340"/>
    </source>
</evidence>
<name>A0ABP8I3E8_9BACT</name>
<accession>A0ABP8I3E8</accession>
<keyword evidence="9" id="KW-1185">Reference proteome</keyword>
<keyword evidence="3" id="KW-0255">Endonuclease</keyword>
<feature type="domain" description="Endoribonuclease YicC-like N-terminal" evidence="6">
    <location>
        <begin position="4"/>
        <end position="162"/>
    </location>
</feature>
<comment type="caution">
    <text evidence="8">The sequence shown here is derived from an EMBL/GenBank/DDBJ whole genome shotgun (WGS) entry which is preliminary data.</text>
</comment>
<proteinExistence type="inferred from homology"/>
<organism evidence="8 9">
    <name type="scientific">Hymenobacter saemangeumensis</name>
    <dbReference type="NCBI Taxonomy" id="1084522"/>
    <lineage>
        <taxon>Bacteria</taxon>
        <taxon>Pseudomonadati</taxon>
        <taxon>Bacteroidota</taxon>
        <taxon>Cytophagia</taxon>
        <taxon>Cytophagales</taxon>
        <taxon>Hymenobacteraceae</taxon>
        <taxon>Hymenobacter</taxon>
    </lineage>
</organism>
<reference evidence="9" key="1">
    <citation type="journal article" date="2019" name="Int. J. Syst. Evol. Microbiol.">
        <title>The Global Catalogue of Microorganisms (GCM) 10K type strain sequencing project: providing services to taxonomists for standard genome sequencing and annotation.</title>
        <authorList>
            <consortium name="The Broad Institute Genomics Platform"/>
            <consortium name="The Broad Institute Genome Sequencing Center for Infectious Disease"/>
            <person name="Wu L."/>
            <person name="Ma J."/>
        </authorList>
    </citation>
    <scope>NUCLEOTIDE SEQUENCE [LARGE SCALE GENOMIC DNA]</scope>
    <source>
        <strain evidence="9">JCM 17923</strain>
    </source>
</reference>